<dbReference type="RefSeq" id="WP_198502703.1">
    <property type="nucleotide sequence ID" value="NZ_CP065959.1"/>
</dbReference>
<reference evidence="1 2" key="1">
    <citation type="submission" date="2020-12" db="EMBL/GenBank/DDBJ databases">
        <title>Identification and biosynthesis of polyene macrolides produced by Streptomyces alfalfae Men-myco-93-63.</title>
        <authorList>
            <person name="Liu D."/>
            <person name="Li Y."/>
            <person name="Liu L."/>
            <person name="Han X."/>
            <person name="Shen F."/>
        </authorList>
    </citation>
    <scope>NUCLEOTIDE SEQUENCE [LARGE SCALE GENOMIC DNA]</scope>
    <source>
        <strain evidence="1 2">Men-myco-93-63</strain>
    </source>
</reference>
<dbReference type="Proteomes" id="UP000596130">
    <property type="component" value="Chromosome"/>
</dbReference>
<protein>
    <recommendedName>
        <fullName evidence="3">NERD domain-containing protein</fullName>
    </recommendedName>
</protein>
<accession>A0A7T4PFT3</accession>
<dbReference type="AlphaFoldDB" id="A0A7T4PFT3"/>
<dbReference type="EMBL" id="CP065959">
    <property type="protein sequence ID" value="QQC89476.1"/>
    <property type="molecule type" value="Genomic_DNA"/>
</dbReference>
<evidence type="ECO:0000313" key="2">
    <source>
        <dbReference type="Proteomes" id="UP000596130"/>
    </source>
</evidence>
<evidence type="ECO:0000313" key="1">
    <source>
        <dbReference type="EMBL" id="QQC89476.1"/>
    </source>
</evidence>
<evidence type="ECO:0008006" key="3">
    <source>
        <dbReference type="Google" id="ProtNLM"/>
    </source>
</evidence>
<gene>
    <name evidence="1" type="ORF">I8755_14405</name>
</gene>
<organism evidence="1 2">
    <name type="scientific">Streptomyces alfalfae</name>
    <dbReference type="NCBI Taxonomy" id="1642299"/>
    <lineage>
        <taxon>Bacteria</taxon>
        <taxon>Bacillati</taxon>
        <taxon>Actinomycetota</taxon>
        <taxon>Actinomycetes</taxon>
        <taxon>Kitasatosporales</taxon>
        <taxon>Streptomycetaceae</taxon>
        <taxon>Streptomyces</taxon>
    </lineage>
</organism>
<name>A0A7T4PFT3_9ACTN</name>
<proteinExistence type="predicted"/>
<sequence length="193" mass="21784">MTDRNIQVQRPDDQSGGTRGALFRDLLIYFLQRSLPDGWQVRHEVPLTHIRGLHMRRDVGDRKSDILIIDSGHRLVAALSSKWTWRSDRGTEAAQMVPLTRYRPDVPYAMATAEFPRAANVARESIEDRTYHLCPGWAGAWMVVNELPPGASARDRWPDLASLRREGHSSAEALALHGLEVLVRDLKNSGDIL</sequence>